<proteinExistence type="predicted"/>
<reference evidence="1" key="1">
    <citation type="journal article" date="2014" name="Front. Microbiol.">
        <title>High frequency of phylogenetically diverse reductive dehalogenase-homologous genes in deep subseafloor sedimentary metagenomes.</title>
        <authorList>
            <person name="Kawai M."/>
            <person name="Futagami T."/>
            <person name="Toyoda A."/>
            <person name="Takaki Y."/>
            <person name="Nishi S."/>
            <person name="Hori S."/>
            <person name="Arai W."/>
            <person name="Tsubouchi T."/>
            <person name="Morono Y."/>
            <person name="Uchiyama I."/>
            <person name="Ito T."/>
            <person name="Fujiyama A."/>
            <person name="Inagaki F."/>
            <person name="Takami H."/>
        </authorList>
    </citation>
    <scope>NUCLEOTIDE SEQUENCE</scope>
    <source>
        <strain evidence="1">Expedition CK06-06</strain>
    </source>
</reference>
<evidence type="ECO:0000313" key="1">
    <source>
        <dbReference type="EMBL" id="GAH16831.1"/>
    </source>
</evidence>
<organism evidence="1">
    <name type="scientific">marine sediment metagenome</name>
    <dbReference type="NCBI Taxonomy" id="412755"/>
    <lineage>
        <taxon>unclassified sequences</taxon>
        <taxon>metagenomes</taxon>
        <taxon>ecological metagenomes</taxon>
    </lineage>
</organism>
<comment type="caution">
    <text evidence="1">The sequence shown here is derived from an EMBL/GenBank/DDBJ whole genome shotgun (WGS) entry which is preliminary data.</text>
</comment>
<name>X1D7U2_9ZZZZ</name>
<sequence length="31" mass="3631">WKGLNSADKSHLSQILKGFNIEIKRTKEFQN</sequence>
<dbReference type="EMBL" id="BART01033031">
    <property type="protein sequence ID" value="GAH16831.1"/>
    <property type="molecule type" value="Genomic_DNA"/>
</dbReference>
<accession>X1D7U2</accession>
<protein>
    <submittedName>
        <fullName evidence="1">Uncharacterized protein</fullName>
    </submittedName>
</protein>
<dbReference type="AlphaFoldDB" id="X1D7U2"/>
<gene>
    <name evidence="1" type="ORF">S01H4_56906</name>
</gene>
<feature type="non-terminal residue" evidence="1">
    <location>
        <position position="1"/>
    </location>
</feature>